<feature type="transmembrane region" description="Helical" evidence="1">
    <location>
        <begin position="211"/>
        <end position="234"/>
    </location>
</feature>
<proteinExistence type="predicted"/>
<name>A0ABV5AQK9_9BACL</name>
<feature type="transmembrane region" description="Helical" evidence="1">
    <location>
        <begin position="14"/>
        <end position="33"/>
    </location>
</feature>
<evidence type="ECO:0000313" key="3">
    <source>
        <dbReference type="Proteomes" id="UP001580346"/>
    </source>
</evidence>
<dbReference type="RefSeq" id="WP_375354231.1">
    <property type="nucleotide sequence ID" value="NZ_JBHHMI010000004.1"/>
</dbReference>
<organism evidence="2 3">
    <name type="scientific">Paenibacillus enshidis</name>
    <dbReference type="NCBI Taxonomy" id="1458439"/>
    <lineage>
        <taxon>Bacteria</taxon>
        <taxon>Bacillati</taxon>
        <taxon>Bacillota</taxon>
        <taxon>Bacilli</taxon>
        <taxon>Bacillales</taxon>
        <taxon>Paenibacillaceae</taxon>
        <taxon>Paenibacillus</taxon>
    </lineage>
</organism>
<keyword evidence="1" id="KW-0472">Membrane</keyword>
<keyword evidence="1" id="KW-1133">Transmembrane helix</keyword>
<sequence>MHTGLKSLNYPRKLMIFGLLALVSLVSTLWILNVKLPSGRASYTFIWWNMLLAWIPAVLTIILDVCYAMKRRGIRNLLLTGAGIVWLVFYPNTPYLITDMLHVFARYPFQPGERFWADTDFWNHTFAMLLVSLTGLMMGSMLLDSVRQLVRRSFGWMAGVLFAVMVLLLSSFAIYIGRFIRGNSWDIVKDPVSLYKQLAEIWSAPSGQEHMLHFCGMIFAVLAAAYMLTLAASLNGKPAKGK</sequence>
<gene>
    <name evidence="2" type="ORF">ACE41H_06830</name>
</gene>
<dbReference type="InterPro" id="IPR009793">
    <property type="entry name" value="DUF1361"/>
</dbReference>
<dbReference type="Pfam" id="PF07099">
    <property type="entry name" value="DUF1361"/>
    <property type="match status" value="1"/>
</dbReference>
<dbReference type="EMBL" id="JBHHMI010000004">
    <property type="protein sequence ID" value="MFB5266496.1"/>
    <property type="molecule type" value="Genomic_DNA"/>
</dbReference>
<keyword evidence="3" id="KW-1185">Reference proteome</keyword>
<comment type="caution">
    <text evidence="2">The sequence shown here is derived from an EMBL/GenBank/DDBJ whole genome shotgun (WGS) entry which is preliminary data.</text>
</comment>
<keyword evidence="1" id="KW-0812">Transmembrane</keyword>
<accession>A0ABV5AQK9</accession>
<dbReference type="Proteomes" id="UP001580346">
    <property type="component" value="Unassembled WGS sequence"/>
</dbReference>
<protein>
    <submittedName>
        <fullName evidence="2">DUF1361 domain-containing protein</fullName>
    </submittedName>
</protein>
<feature type="transmembrane region" description="Helical" evidence="1">
    <location>
        <begin position="155"/>
        <end position="176"/>
    </location>
</feature>
<evidence type="ECO:0000256" key="1">
    <source>
        <dbReference type="SAM" id="Phobius"/>
    </source>
</evidence>
<feature type="transmembrane region" description="Helical" evidence="1">
    <location>
        <begin position="45"/>
        <end position="65"/>
    </location>
</feature>
<feature type="transmembrane region" description="Helical" evidence="1">
    <location>
        <begin position="77"/>
        <end position="97"/>
    </location>
</feature>
<reference evidence="2 3" key="1">
    <citation type="submission" date="2024-09" db="EMBL/GenBank/DDBJ databases">
        <title>Paenibacillus zeirhizospherea sp. nov., isolated from surface of the maize (Zea mays) roots in a horticulture field, Hungary.</title>
        <authorList>
            <person name="Marton D."/>
            <person name="Farkas M."/>
            <person name="Bedics A."/>
            <person name="Toth E."/>
            <person name="Tancsics A."/>
            <person name="Boka K."/>
            <person name="Maroti G."/>
            <person name="Kriszt B."/>
            <person name="Cserhati M."/>
        </authorList>
    </citation>
    <scope>NUCLEOTIDE SEQUENCE [LARGE SCALE GENOMIC DNA]</scope>
    <source>
        <strain evidence="2 3">KCTC 33519</strain>
    </source>
</reference>
<evidence type="ECO:0000313" key="2">
    <source>
        <dbReference type="EMBL" id="MFB5266496.1"/>
    </source>
</evidence>
<feature type="transmembrane region" description="Helical" evidence="1">
    <location>
        <begin position="121"/>
        <end position="143"/>
    </location>
</feature>